<protein>
    <submittedName>
        <fullName evidence="2">Uncharacterized protein</fullName>
    </submittedName>
</protein>
<accession>A0A815BCL3</accession>
<dbReference type="Proteomes" id="UP000663870">
    <property type="component" value="Unassembled WGS sequence"/>
</dbReference>
<dbReference type="Proteomes" id="UP000663854">
    <property type="component" value="Unassembled WGS sequence"/>
</dbReference>
<evidence type="ECO:0000313" key="1">
    <source>
        <dbReference type="EMBL" id="CAF1081911.1"/>
    </source>
</evidence>
<evidence type="ECO:0000313" key="2">
    <source>
        <dbReference type="EMBL" id="CAF1271820.1"/>
    </source>
</evidence>
<evidence type="ECO:0000313" key="3">
    <source>
        <dbReference type="Proteomes" id="UP000663870"/>
    </source>
</evidence>
<name>A0A815BCL3_9BILA</name>
<reference evidence="2" key="1">
    <citation type="submission" date="2021-02" db="EMBL/GenBank/DDBJ databases">
        <authorList>
            <person name="Nowell W R."/>
        </authorList>
    </citation>
    <scope>NUCLEOTIDE SEQUENCE</scope>
</reference>
<dbReference type="AlphaFoldDB" id="A0A815BCL3"/>
<dbReference type="EMBL" id="CAJNOL010001036">
    <property type="protein sequence ID" value="CAF1271820.1"/>
    <property type="molecule type" value="Genomic_DNA"/>
</dbReference>
<organism evidence="2 3">
    <name type="scientific">Rotaria sordida</name>
    <dbReference type="NCBI Taxonomy" id="392033"/>
    <lineage>
        <taxon>Eukaryota</taxon>
        <taxon>Metazoa</taxon>
        <taxon>Spiralia</taxon>
        <taxon>Gnathifera</taxon>
        <taxon>Rotifera</taxon>
        <taxon>Eurotatoria</taxon>
        <taxon>Bdelloidea</taxon>
        <taxon>Philodinida</taxon>
        <taxon>Philodinidae</taxon>
        <taxon>Rotaria</taxon>
    </lineage>
</organism>
<gene>
    <name evidence="2" type="ORF">JXQ802_LOCUS28028</name>
    <name evidence="1" type="ORF">PYM288_LOCUS18718</name>
</gene>
<dbReference type="EMBL" id="CAJNOH010000587">
    <property type="protein sequence ID" value="CAF1081911.1"/>
    <property type="molecule type" value="Genomic_DNA"/>
</dbReference>
<proteinExistence type="predicted"/>
<sequence length="241" mass="29163">MNEYHSIHKIFLDIHKFIIDYIKFITKIYKNSNKSNINILTIKLNKHNFLLPATLNEFSQISHELQYRLKIHIRNLVQQRRNNISKGINIDNENILINNEKEFYQFDNHFKNHLEQLQTNILDININKMIQYIRTIIDDFELYDDIQINKYSFNITFRLLPILKHIQKQLCCISTNIQKIFDNNTYIIEKHLRKLQQKINSYNIDMKNKLTKYISRDIRPPVLVIPCPTNRYSSEFYSNNK</sequence>
<comment type="caution">
    <text evidence="2">The sequence shown here is derived from an EMBL/GenBank/DDBJ whole genome shotgun (WGS) entry which is preliminary data.</text>
</comment>
<keyword evidence="3" id="KW-1185">Reference proteome</keyword>